<feature type="non-terminal residue" evidence="2">
    <location>
        <position position="1"/>
    </location>
</feature>
<keyword evidence="1" id="KW-0472">Membrane</keyword>
<feature type="transmembrane region" description="Helical" evidence="1">
    <location>
        <begin position="54"/>
        <end position="77"/>
    </location>
</feature>
<sequence>RGYLDVLVFALGLSTVGHFFNRALQFSIFLEEMDSAPHDVYTSLYGPFAIDEDAHMVFGIFTLITAIHAILTVYQAVGFHKFHFVFSKIAGLLLALIVINVALTYIIHYSTAADDRDPIENTFLHSTFRDYHITGKGEDANTRIIYIIILPVVMILLKFNASCVIFFHLWYTEEKFAKTYFKSRTLEADEQKRGSSRLTGRSWIRQKLPEGVFKLKIHKMRTPFVLLN</sequence>
<reference evidence="2" key="2">
    <citation type="submission" date="2014-07" db="EMBL/GenBank/DDBJ databases">
        <authorList>
            <person name="Hull J."/>
        </authorList>
    </citation>
    <scope>NUCLEOTIDE SEQUENCE</scope>
</reference>
<keyword evidence="1" id="KW-1133">Transmembrane helix</keyword>
<feature type="transmembrane region" description="Helical" evidence="1">
    <location>
        <begin position="144"/>
        <end position="171"/>
    </location>
</feature>
<proteinExistence type="predicted"/>
<protein>
    <submittedName>
        <fullName evidence="2">Syntaxin-binding protein 2</fullName>
    </submittedName>
</protein>
<feature type="transmembrane region" description="Helical" evidence="1">
    <location>
        <begin position="89"/>
        <end position="108"/>
    </location>
</feature>
<dbReference type="EMBL" id="GBHO01020111">
    <property type="protein sequence ID" value="JAG23493.1"/>
    <property type="molecule type" value="Transcribed_RNA"/>
</dbReference>
<gene>
    <name evidence="2" type="primary">STXBP2</name>
    <name evidence="2" type="ORF">CM83_1938</name>
</gene>
<organism evidence="2">
    <name type="scientific">Lygus hesperus</name>
    <name type="common">Western plant bug</name>
    <dbReference type="NCBI Taxonomy" id="30085"/>
    <lineage>
        <taxon>Eukaryota</taxon>
        <taxon>Metazoa</taxon>
        <taxon>Ecdysozoa</taxon>
        <taxon>Arthropoda</taxon>
        <taxon>Hexapoda</taxon>
        <taxon>Insecta</taxon>
        <taxon>Pterygota</taxon>
        <taxon>Neoptera</taxon>
        <taxon>Paraneoptera</taxon>
        <taxon>Hemiptera</taxon>
        <taxon>Heteroptera</taxon>
        <taxon>Panheteroptera</taxon>
        <taxon>Cimicomorpha</taxon>
        <taxon>Miridae</taxon>
        <taxon>Mirini</taxon>
        <taxon>Lygus</taxon>
    </lineage>
</organism>
<evidence type="ECO:0000256" key="1">
    <source>
        <dbReference type="SAM" id="Phobius"/>
    </source>
</evidence>
<keyword evidence="1" id="KW-0812">Transmembrane</keyword>
<name>A0A0A9XXA5_LYGHE</name>
<accession>A0A0A9XXA5</accession>
<reference evidence="2" key="1">
    <citation type="journal article" date="2014" name="PLoS ONE">
        <title>Transcriptome-Based Identification of ABC Transporters in the Western Tarnished Plant Bug Lygus hesperus.</title>
        <authorList>
            <person name="Hull J.J."/>
            <person name="Chaney K."/>
            <person name="Geib S.M."/>
            <person name="Fabrick J.A."/>
            <person name="Brent C.S."/>
            <person name="Walsh D."/>
            <person name="Lavine L.C."/>
        </authorList>
    </citation>
    <scope>NUCLEOTIDE SEQUENCE</scope>
</reference>
<dbReference type="AlphaFoldDB" id="A0A0A9XXA5"/>
<evidence type="ECO:0000313" key="2">
    <source>
        <dbReference type="EMBL" id="JAG23493.1"/>
    </source>
</evidence>